<evidence type="ECO:0000256" key="4">
    <source>
        <dbReference type="SAM" id="SignalP"/>
    </source>
</evidence>
<protein>
    <recommendedName>
        <fullName evidence="7">Membrane fusion protein biotin-lipoyl like domain-containing protein</fullName>
    </recommendedName>
</protein>
<comment type="caution">
    <text evidence="5">The sequence shown here is derived from an EMBL/GenBank/DDBJ whole genome shotgun (WGS) entry which is preliminary data.</text>
</comment>
<comment type="subcellular location">
    <subcellularLocation>
        <location evidence="1">Cell envelope</location>
    </subcellularLocation>
</comment>
<dbReference type="PANTHER" id="PTHR32347">
    <property type="entry name" value="EFFLUX SYSTEM COMPONENT YKNX-RELATED"/>
    <property type="match status" value="1"/>
</dbReference>
<proteinExistence type="predicted"/>
<dbReference type="RefSeq" id="WP_188793897.1">
    <property type="nucleotide sequence ID" value="NZ_BMJA01000001.1"/>
</dbReference>
<dbReference type="EMBL" id="BMJA01000001">
    <property type="protein sequence ID" value="GGA29662.1"/>
    <property type="molecule type" value="Genomic_DNA"/>
</dbReference>
<dbReference type="InterPro" id="IPR050465">
    <property type="entry name" value="UPF0194_transport"/>
</dbReference>
<name>A0ABQ1FW80_9GAMM</name>
<feature type="signal peptide" evidence="4">
    <location>
        <begin position="1"/>
        <end position="21"/>
    </location>
</feature>
<evidence type="ECO:0000313" key="6">
    <source>
        <dbReference type="Proteomes" id="UP000620046"/>
    </source>
</evidence>
<dbReference type="Proteomes" id="UP000620046">
    <property type="component" value="Unassembled WGS sequence"/>
</dbReference>
<feature type="coiled-coil region" evidence="3">
    <location>
        <begin position="480"/>
        <end position="507"/>
    </location>
</feature>
<gene>
    <name evidence="5" type="ORF">GCM10010981_18280</name>
</gene>
<dbReference type="Gene3D" id="2.40.50.100">
    <property type="match status" value="1"/>
</dbReference>
<evidence type="ECO:0000313" key="5">
    <source>
        <dbReference type="EMBL" id="GGA29662.1"/>
    </source>
</evidence>
<evidence type="ECO:0000256" key="3">
    <source>
        <dbReference type="SAM" id="Coils"/>
    </source>
</evidence>
<accession>A0ABQ1FW80</accession>
<sequence length="632" mass="67854">MIRRPESLLLLLTLAILPAHATVFSGEVKVAAAQEILTPPSLSSPVVLRYYAADGTHVKKGDVLLRIDASSAESQLRDLQAKIDQTAAKNEKEIGDLLLKQIDAELSLADAQAARDTAALDAAIPKTLVSGLNYDRYQGTLASTEKTLALKRQEVAQAIAAVARRRQDGALDLRKQQLSLDFDQDEVAGATVRAEHSGTVVHGFDNVLGTGKRYEEGSSSWPGVSVGQVESAGSGFMVRGWVLAPDRGDMRVGEPVRLHFDALPTQSVVGAIAAISNIPSAHSAWGDGRYYTVDITLPTPLNMPLLPGMSVRADTDLGDPGDRSITPSVALDQPLQIDGEVYARSSLAISPPAVDGLWQMTVTQMASDGAQVKTGDTIVVFDAGTVTKNLATNQGQLTEKLRTQEQLRLDLADRSREAELATAKAREDADKAQRKAAVPKEYTARIDYQKLVIARANAEHVLALTEQRQRVAADERAAEQRMADADVHELQNEVNALKAALESLTLTAPRDGVMLHQDSWSGGKIDIGSQIWLGQIVAEMPDLSTLAVRAVLPERDLGRVYVGQRVSVVIAGGGGRRIGAHITEVGGVVHSKSRVEIEPVIDLVVRLDSGEFELKPGQSVQVTIPVLQEASR</sequence>
<evidence type="ECO:0000256" key="2">
    <source>
        <dbReference type="ARBA" id="ARBA00023054"/>
    </source>
</evidence>
<dbReference type="PANTHER" id="PTHR32347:SF29">
    <property type="entry name" value="UPF0194 MEMBRANE PROTEIN YBHG"/>
    <property type="match status" value="1"/>
</dbReference>
<dbReference type="Gene3D" id="2.40.30.170">
    <property type="match status" value="2"/>
</dbReference>
<keyword evidence="2 3" id="KW-0175">Coiled coil</keyword>
<evidence type="ECO:0008006" key="7">
    <source>
        <dbReference type="Google" id="ProtNLM"/>
    </source>
</evidence>
<keyword evidence="6" id="KW-1185">Reference proteome</keyword>
<reference evidence="6" key="1">
    <citation type="journal article" date="2019" name="Int. J. Syst. Evol. Microbiol.">
        <title>The Global Catalogue of Microorganisms (GCM) 10K type strain sequencing project: providing services to taxonomists for standard genome sequencing and annotation.</title>
        <authorList>
            <consortium name="The Broad Institute Genomics Platform"/>
            <consortium name="The Broad Institute Genome Sequencing Center for Infectious Disease"/>
            <person name="Wu L."/>
            <person name="Ma J."/>
        </authorList>
    </citation>
    <scope>NUCLEOTIDE SEQUENCE [LARGE SCALE GENOMIC DNA]</scope>
    <source>
        <strain evidence="6">CGMCC 1.15439</strain>
    </source>
</reference>
<feature type="chain" id="PRO_5045951586" description="Membrane fusion protein biotin-lipoyl like domain-containing protein" evidence="4">
    <location>
        <begin position="22"/>
        <end position="632"/>
    </location>
</feature>
<keyword evidence="4" id="KW-0732">Signal</keyword>
<organism evidence="5 6">
    <name type="scientific">Dyella nitratireducens</name>
    <dbReference type="NCBI Taxonomy" id="1849580"/>
    <lineage>
        <taxon>Bacteria</taxon>
        <taxon>Pseudomonadati</taxon>
        <taxon>Pseudomonadota</taxon>
        <taxon>Gammaproteobacteria</taxon>
        <taxon>Lysobacterales</taxon>
        <taxon>Rhodanobacteraceae</taxon>
        <taxon>Dyella</taxon>
    </lineage>
</organism>
<evidence type="ECO:0000256" key="1">
    <source>
        <dbReference type="ARBA" id="ARBA00004196"/>
    </source>
</evidence>